<organism evidence="1 2">
    <name type="scientific">Sphingomonas vulcanisoli</name>
    <dbReference type="NCBI Taxonomy" id="1658060"/>
    <lineage>
        <taxon>Bacteria</taxon>
        <taxon>Pseudomonadati</taxon>
        <taxon>Pseudomonadota</taxon>
        <taxon>Alphaproteobacteria</taxon>
        <taxon>Sphingomonadales</taxon>
        <taxon>Sphingomonadaceae</taxon>
        <taxon>Sphingomonas</taxon>
    </lineage>
</organism>
<protein>
    <submittedName>
        <fullName evidence="1">Uncharacterized protein</fullName>
    </submittedName>
</protein>
<evidence type="ECO:0000313" key="2">
    <source>
        <dbReference type="Proteomes" id="UP000727456"/>
    </source>
</evidence>
<reference evidence="1 2" key="1">
    <citation type="submission" date="2020-03" db="EMBL/GenBank/DDBJ databases">
        <title>Genomic Encyclopedia of Type Strains, Phase III (KMG-III): the genomes of soil and plant-associated and newly described type strains.</title>
        <authorList>
            <person name="Whitman W."/>
        </authorList>
    </citation>
    <scope>NUCLEOTIDE SEQUENCE [LARGE SCALE GENOMIC DNA]</scope>
    <source>
        <strain evidence="1 2">CECT 8804</strain>
    </source>
</reference>
<keyword evidence="2" id="KW-1185">Reference proteome</keyword>
<dbReference type="RefSeq" id="WP_167074406.1">
    <property type="nucleotide sequence ID" value="NZ_JAAOZC010000008.1"/>
</dbReference>
<accession>A0ABX0TUI3</accession>
<name>A0ABX0TUI3_9SPHN</name>
<gene>
    <name evidence="1" type="ORF">FHS31_002743</name>
</gene>
<comment type="caution">
    <text evidence="1">The sequence shown here is derived from an EMBL/GenBank/DDBJ whole genome shotgun (WGS) entry which is preliminary data.</text>
</comment>
<proteinExistence type="predicted"/>
<dbReference type="EMBL" id="JAAOZC010000008">
    <property type="protein sequence ID" value="NIJ09111.1"/>
    <property type="molecule type" value="Genomic_DNA"/>
</dbReference>
<dbReference type="Proteomes" id="UP000727456">
    <property type="component" value="Unassembled WGS sequence"/>
</dbReference>
<sequence>MIPTRSLFRSRWAALFWAAGICWSAIQFAGERKTDVDAANAADTNAAQASALAAEG</sequence>
<evidence type="ECO:0000313" key="1">
    <source>
        <dbReference type="EMBL" id="NIJ09111.1"/>
    </source>
</evidence>